<evidence type="ECO:0000259" key="2">
    <source>
        <dbReference type="Pfam" id="PF07687"/>
    </source>
</evidence>
<dbReference type="Proteomes" id="UP001174909">
    <property type="component" value="Unassembled WGS sequence"/>
</dbReference>
<feature type="chain" id="PRO_5041437571" evidence="1">
    <location>
        <begin position="24"/>
        <end position="479"/>
    </location>
</feature>
<dbReference type="SUPFAM" id="SSF55031">
    <property type="entry name" value="Bacterial exopeptidase dimerisation domain"/>
    <property type="match status" value="1"/>
</dbReference>
<feature type="domain" description="Peptidase M20 dimerisation" evidence="2">
    <location>
        <begin position="210"/>
        <end position="302"/>
    </location>
</feature>
<keyword evidence="1" id="KW-0732">Signal</keyword>
<comment type="caution">
    <text evidence="3">The sequence shown here is derived from an EMBL/GenBank/DDBJ whole genome shotgun (WGS) entry which is preliminary data.</text>
</comment>
<keyword evidence="3" id="KW-0378">Hydrolase</keyword>
<organism evidence="3 4">
    <name type="scientific">Geodia barretti</name>
    <name type="common">Barrett's horny sponge</name>
    <dbReference type="NCBI Taxonomy" id="519541"/>
    <lineage>
        <taxon>Eukaryota</taxon>
        <taxon>Metazoa</taxon>
        <taxon>Porifera</taxon>
        <taxon>Demospongiae</taxon>
        <taxon>Heteroscleromorpha</taxon>
        <taxon>Tetractinellida</taxon>
        <taxon>Astrophorina</taxon>
        <taxon>Geodiidae</taxon>
        <taxon>Geodia</taxon>
    </lineage>
</organism>
<dbReference type="PANTHER" id="PTHR30575">
    <property type="entry name" value="PEPTIDASE M20"/>
    <property type="match status" value="1"/>
</dbReference>
<dbReference type="Pfam" id="PF01546">
    <property type="entry name" value="Peptidase_M20"/>
    <property type="match status" value="1"/>
</dbReference>
<gene>
    <name evidence="3" type="ORF">GBAR_LOCUS26071</name>
</gene>
<sequence length="479" mass="51634">MRVARVLNLVLLSVFSLPVLSAAQDGDAAAVVSRFLNAQRTDFEEVALRIWDWAEVGYQEEQSSTLLQEQLTAGGFSVDAGVAGMPTGFVAEWGSGSPVIGILAEFDALPGVSQAAVPEPMEREGVGAGHACGHHLFGTASVAAGLAIRDWLERSGTPGRIRVYGTPAEEGGAGKVYMVREGLFADVDAVLAWHPGDRNDASPGDSLANLSAKFRFRGVSAHAAGAPDQGRSALDAVEAMNFMVNMMREHVHERSRIHYVITRGGEAPNVVPNFAEVYYYNRHPSVETARANWERILKTADAAALGTGTRVEHEMIHGIYNILPNEHLGRLLFENMKAIGGFAYTDEERAFAEEIQKHLQQPRPIGSQEEVMDWARTPAGGSTDVADVSWVVPTAQFRTATWVPGTPAHSWQAVACGGTSIGLKGMHLAAQVLARTGANLFEDPSYLTAALAELNAARGPDFVYEPLLGDRPPPLDYRR</sequence>
<accession>A0AA35TFT9</accession>
<dbReference type="EMBL" id="CASHTH010003616">
    <property type="protein sequence ID" value="CAI8047173.1"/>
    <property type="molecule type" value="Genomic_DNA"/>
</dbReference>
<name>A0AA35TFT9_GEOBA</name>
<dbReference type="AlphaFoldDB" id="A0AA35TFT9"/>
<dbReference type="GO" id="GO:0071713">
    <property type="term" value="F:para-aminobenzoyl-glutamate hydrolase activity"/>
    <property type="evidence" value="ECO:0007669"/>
    <property type="project" value="TreeGrafter"/>
</dbReference>
<dbReference type="GO" id="GO:0016805">
    <property type="term" value="F:dipeptidase activity"/>
    <property type="evidence" value="ECO:0007669"/>
    <property type="project" value="TreeGrafter"/>
</dbReference>
<dbReference type="Pfam" id="PF07687">
    <property type="entry name" value="M20_dimer"/>
    <property type="match status" value="1"/>
</dbReference>
<dbReference type="Gene3D" id="3.30.70.360">
    <property type="match status" value="1"/>
</dbReference>
<proteinExistence type="predicted"/>
<dbReference type="SUPFAM" id="SSF53187">
    <property type="entry name" value="Zn-dependent exopeptidases"/>
    <property type="match status" value="1"/>
</dbReference>
<evidence type="ECO:0000256" key="1">
    <source>
        <dbReference type="SAM" id="SignalP"/>
    </source>
</evidence>
<dbReference type="InterPro" id="IPR017439">
    <property type="entry name" value="Amidohydrolase"/>
</dbReference>
<dbReference type="PANTHER" id="PTHR30575:SF0">
    <property type="entry name" value="XAA-ARG DIPEPTIDASE"/>
    <property type="match status" value="1"/>
</dbReference>
<dbReference type="GO" id="GO:0046657">
    <property type="term" value="P:folic acid catabolic process"/>
    <property type="evidence" value="ECO:0007669"/>
    <property type="project" value="TreeGrafter"/>
</dbReference>
<dbReference type="InterPro" id="IPR017145">
    <property type="entry name" value="Aminobenzoyl-glu_utiliz_pB"/>
</dbReference>
<dbReference type="InterPro" id="IPR002933">
    <property type="entry name" value="Peptidase_M20"/>
</dbReference>
<dbReference type="Gene3D" id="3.40.630.10">
    <property type="entry name" value="Zn peptidases"/>
    <property type="match status" value="1"/>
</dbReference>
<dbReference type="InterPro" id="IPR036264">
    <property type="entry name" value="Bact_exopeptidase_dim_dom"/>
</dbReference>
<evidence type="ECO:0000313" key="3">
    <source>
        <dbReference type="EMBL" id="CAI8047173.1"/>
    </source>
</evidence>
<dbReference type="InterPro" id="IPR052030">
    <property type="entry name" value="Peptidase_M20/M20A_hydrolases"/>
</dbReference>
<keyword evidence="4" id="KW-1185">Reference proteome</keyword>
<feature type="signal peptide" evidence="1">
    <location>
        <begin position="1"/>
        <end position="23"/>
    </location>
</feature>
<dbReference type="PIRSF" id="PIRSF037227">
    <property type="entry name" value="Aminobenzoyl-glu_utiliz_pB"/>
    <property type="match status" value="1"/>
</dbReference>
<protein>
    <submittedName>
        <fullName evidence="3">p-aminobenzoyl-glutamate hydrolase subunit B</fullName>
    </submittedName>
</protein>
<reference evidence="3" key="1">
    <citation type="submission" date="2023-03" db="EMBL/GenBank/DDBJ databases">
        <authorList>
            <person name="Steffen K."/>
            <person name="Cardenas P."/>
        </authorList>
    </citation>
    <scope>NUCLEOTIDE SEQUENCE</scope>
</reference>
<evidence type="ECO:0000313" key="4">
    <source>
        <dbReference type="Proteomes" id="UP001174909"/>
    </source>
</evidence>
<dbReference type="GO" id="GO:0005737">
    <property type="term" value="C:cytoplasm"/>
    <property type="evidence" value="ECO:0007669"/>
    <property type="project" value="TreeGrafter"/>
</dbReference>
<dbReference type="NCBIfam" id="TIGR01891">
    <property type="entry name" value="amidohydrolases"/>
    <property type="match status" value="1"/>
</dbReference>
<dbReference type="InterPro" id="IPR011650">
    <property type="entry name" value="Peptidase_M20_dimer"/>
</dbReference>